<dbReference type="EMBL" id="BJVU01000010">
    <property type="protein sequence ID" value="GEL59593.1"/>
    <property type="molecule type" value="Genomic_DNA"/>
</dbReference>
<sequence>MQSRQTVTSSSLALLVIENGPQAGCSLALQKGVFSVGSSLDNDIIIADPTLDDTHFYIQDTVRGIKLTPQGGVILLPSGKRLDGNASYLSRKNFSFSAGTTDFNVIVPPKTKIWPYGFSAALALLLIACVGLFSPLWARHHVPPLAVTPAAHPTAQQNRQTFQAALENKLTEAHLDTLSVSKTQDGALSVTGVLQKEQSKEWSFIKLWFDETYGTQTVLLDHTALMQAGTHSPIQIAGVALGAQPYVVDTSGQRLPPGSTVEDGWVIEKILPDRLLLHRGTEHLVVRY</sequence>
<evidence type="ECO:0000259" key="2">
    <source>
        <dbReference type="Pfam" id="PF21934"/>
    </source>
</evidence>
<keyword evidence="1" id="KW-1133">Transmembrane helix</keyword>
<organism evidence="4 5">
    <name type="scientific">Acetobacter cibinongensis</name>
    <dbReference type="NCBI Taxonomy" id="146475"/>
    <lineage>
        <taxon>Bacteria</taxon>
        <taxon>Pseudomonadati</taxon>
        <taxon>Pseudomonadota</taxon>
        <taxon>Alphaproteobacteria</taxon>
        <taxon>Acetobacterales</taxon>
        <taxon>Acetobacteraceae</taxon>
        <taxon>Acetobacter</taxon>
    </lineage>
</organism>
<dbReference type="Gene3D" id="2.60.200.20">
    <property type="match status" value="1"/>
</dbReference>
<gene>
    <name evidence="4" type="ORF">ACI01nite_21950</name>
</gene>
<accession>A0ABQ0V6U4</accession>
<feature type="transmembrane region" description="Helical" evidence="1">
    <location>
        <begin position="113"/>
        <end position="133"/>
    </location>
</feature>
<evidence type="ECO:0000313" key="5">
    <source>
        <dbReference type="Proteomes" id="UP000321891"/>
    </source>
</evidence>
<feature type="domain" description="YscD/Y4YQ C-terminal" evidence="3">
    <location>
        <begin position="234"/>
        <end position="285"/>
    </location>
</feature>
<keyword evidence="5" id="KW-1185">Reference proteome</keyword>
<dbReference type="Proteomes" id="UP000321891">
    <property type="component" value="Unassembled WGS sequence"/>
</dbReference>
<dbReference type="InterPro" id="IPR053946">
    <property type="entry name" value="YscD_ppl_3rd"/>
</dbReference>
<protein>
    <recommendedName>
        <fullName evidence="6">Yop protein translocation protein D periplasmic domain-containing protein</fullName>
    </recommendedName>
</protein>
<dbReference type="InterPro" id="IPR057770">
    <property type="entry name" value="YscD/Y4YQ_C"/>
</dbReference>
<dbReference type="CDD" id="cd00060">
    <property type="entry name" value="FHA"/>
    <property type="match status" value="1"/>
</dbReference>
<comment type="caution">
    <text evidence="4">The sequence shown here is derived from an EMBL/GenBank/DDBJ whole genome shotgun (WGS) entry which is preliminary data.</text>
</comment>
<keyword evidence="1" id="KW-0472">Membrane</keyword>
<evidence type="ECO:0000259" key="3">
    <source>
        <dbReference type="Pfam" id="PF23893"/>
    </source>
</evidence>
<evidence type="ECO:0000313" key="4">
    <source>
        <dbReference type="EMBL" id="GEL59593.1"/>
    </source>
</evidence>
<name>A0ABQ0V6U4_9PROT</name>
<dbReference type="RefSeq" id="WP_048837311.1">
    <property type="nucleotide sequence ID" value="NZ_BAMV01000002.1"/>
</dbReference>
<evidence type="ECO:0000256" key="1">
    <source>
        <dbReference type="SAM" id="Phobius"/>
    </source>
</evidence>
<dbReference type="InterPro" id="IPR008984">
    <property type="entry name" value="SMAD_FHA_dom_sf"/>
</dbReference>
<dbReference type="SUPFAM" id="SSF49879">
    <property type="entry name" value="SMAD/FHA domain"/>
    <property type="match status" value="1"/>
</dbReference>
<dbReference type="Pfam" id="PF21934">
    <property type="entry name" value="Yop-YscD_ppl_3rd"/>
    <property type="match status" value="1"/>
</dbReference>
<feature type="domain" description="YscD-like Bon-like" evidence="2">
    <location>
        <begin position="163"/>
        <end position="223"/>
    </location>
</feature>
<keyword evidence="1" id="KW-0812">Transmembrane</keyword>
<dbReference type="Pfam" id="PF23893">
    <property type="entry name" value="Y4YQ_C"/>
    <property type="match status" value="1"/>
</dbReference>
<evidence type="ECO:0008006" key="6">
    <source>
        <dbReference type="Google" id="ProtNLM"/>
    </source>
</evidence>
<proteinExistence type="predicted"/>
<reference evidence="4 5" key="1">
    <citation type="submission" date="2019-07" db="EMBL/GenBank/DDBJ databases">
        <title>Whole genome shotgun sequence of Acetobacter cibinongensis NBRC 16605.</title>
        <authorList>
            <person name="Hosoyama A."/>
            <person name="Uohara A."/>
            <person name="Ohji S."/>
            <person name="Ichikawa N."/>
        </authorList>
    </citation>
    <scope>NUCLEOTIDE SEQUENCE [LARGE SCALE GENOMIC DNA]</scope>
    <source>
        <strain evidence="4 5">NBRC 16605</strain>
    </source>
</reference>